<evidence type="ECO:0000256" key="10">
    <source>
        <dbReference type="ARBA" id="ARBA00033171"/>
    </source>
</evidence>
<keyword evidence="5" id="KW-0808">Transferase</keyword>
<dbReference type="SUPFAM" id="SSF53850">
    <property type="entry name" value="Periplasmic binding protein-like II"/>
    <property type="match status" value="1"/>
</dbReference>
<keyword evidence="7" id="KW-0663">Pyridoxal phosphate</keyword>
<comment type="similarity">
    <text evidence="3">Belongs to the NMT1/THI5 family.</text>
</comment>
<dbReference type="PANTHER" id="PTHR31528:SF1">
    <property type="entry name" value="4-AMINO-5-HYDROXYMETHYL-2-METHYLPYRIMIDINE PHOSPHATE SYNTHASE THI11-RELATED"/>
    <property type="match status" value="1"/>
</dbReference>
<dbReference type="Proteomes" id="UP000032120">
    <property type="component" value="Unassembled WGS sequence"/>
</dbReference>
<gene>
    <name evidence="14" type="ORF">SD72_10030</name>
</gene>
<dbReference type="PANTHER" id="PTHR31528">
    <property type="entry name" value="4-AMINO-5-HYDROXYMETHYL-2-METHYLPYRIMIDINE PHOSPHATE SYNTHASE THI11-RELATED"/>
    <property type="match status" value="1"/>
</dbReference>
<keyword evidence="15" id="KW-1185">Reference proteome</keyword>
<organism evidence="14 15">
    <name type="scientific">Leucobacter komagatae</name>
    <dbReference type="NCBI Taxonomy" id="55969"/>
    <lineage>
        <taxon>Bacteria</taxon>
        <taxon>Bacillati</taxon>
        <taxon>Actinomycetota</taxon>
        <taxon>Actinomycetes</taxon>
        <taxon>Micrococcales</taxon>
        <taxon>Microbacteriaceae</taxon>
        <taxon>Leucobacter</taxon>
    </lineage>
</organism>
<accession>A0A0D0IL85</accession>
<comment type="subunit">
    <text evidence="4">Homodimer.</text>
</comment>
<evidence type="ECO:0000256" key="12">
    <source>
        <dbReference type="SAM" id="SignalP"/>
    </source>
</evidence>
<evidence type="ECO:0000256" key="11">
    <source>
        <dbReference type="ARBA" id="ARBA00048179"/>
    </source>
</evidence>
<evidence type="ECO:0000313" key="15">
    <source>
        <dbReference type="Proteomes" id="UP000032120"/>
    </source>
</evidence>
<evidence type="ECO:0000256" key="4">
    <source>
        <dbReference type="ARBA" id="ARBA00011738"/>
    </source>
</evidence>
<evidence type="ECO:0000256" key="1">
    <source>
        <dbReference type="ARBA" id="ARBA00003469"/>
    </source>
</evidence>
<dbReference type="GO" id="GO:0046872">
    <property type="term" value="F:metal ion binding"/>
    <property type="evidence" value="ECO:0007669"/>
    <property type="project" value="UniProtKB-KW"/>
</dbReference>
<evidence type="ECO:0000256" key="6">
    <source>
        <dbReference type="ARBA" id="ARBA00022723"/>
    </source>
</evidence>
<dbReference type="GO" id="GO:0009228">
    <property type="term" value="P:thiamine biosynthetic process"/>
    <property type="evidence" value="ECO:0007669"/>
    <property type="project" value="UniProtKB-KW"/>
</dbReference>
<protein>
    <recommendedName>
        <fullName evidence="10">Thiamine pyrimidine synthase</fullName>
    </recommendedName>
</protein>
<evidence type="ECO:0000256" key="9">
    <source>
        <dbReference type="ARBA" id="ARBA00023004"/>
    </source>
</evidence>
<evidence type="ECO:0000313" key="14">
    <source>
        <dbReference type="EMBL" id="KIP52364.1"/>
    </source>
</evidence>
<proteinExistence type="inferred from homology"/>
<keyword evidence="6" id="KW-0479">Metal-binding</keyword>
<keyword evidence="9" id="KW-0408">Iron</keyword>
<comment type="catalytic activity">
    <reaction evidence="11">
        <text>N(6)-(pyridoxal phosphate)-L-lysyl-[4-amino-5-hydroxymethyl-2-methylpyrimidine phosphate synthase] + L-histidyl-[4-amino-5-hydroxymethyl-2-methylpyrimidine phosphate synthase] + 2 Fe(3+) + 4 H2O = L-lysyl-[4-amino-5-hydroxymethyl-2-methylpyrimidine phosphate synthase] + (2S)-2-amino-5-hydroxy-4-oxopentanoyl-[4-amino-5-hydroxymethyl-2-methylpyrimidine phosphate synthase] + 4-amino-2-methyl-5-(phosphooxymethyl)pyrimidine + 3-oxopropanoate + 2 Fe(2+) + 2 H(+)</text>
        <dbReference type="Rhea" id="RHEA:65756"/>
        <dbReference type="Rhea" id="RHEA-COMP:16892"/>
        <dbReference type="Rhea" id="RHEA-COMP:16893"/>
        <dbReference type="Rhea" id="RHEA-COMP:16894"/>
        <dbReference type="Rhea" id="RHEA-COMP:16895"/>
        <dbReference type="ChEBI" id="CHEBI:15377"/>
        <dbReference type="ChEBI" id="CHEBI:15378"/>
        <dbReference type="ChEBI" id="CHEBI:29033"/>
        <dbReference type="ChEBI" id="CHEBI:29034"/>
        <dbReference type="ChEBI" id="CHEBI:29969"/>
        <dbReference type="ChEBI" id="CHEBI:29979"/>
        <dbReference type="ChEBI" id="CHEBI:33190"/>
        <dbReference type="ChEBI" id="CHEBI:58354"/>
        <dbReference type="ChEBI" id="CHEBI:143915"/>
        <dbReference type="ChEBI" id="CHEBI:157692"/>
    </reaction>
    <physiologicalReaction direction="left-to-right" evidence="11">
        <dbReference type="Rhea" id="RHEA:65757"/>
    </physiologicalReaction>
</comment>
<reference evidence="14 15" key="1">
    <citation type="submission" date="2015-01" db="EMBL/GenBank/DDBJ databases">
        <title>Draft genome sequence of Leucobacter komagatae strain VKM ST2845.</title>
        <authorList>
            <person name="Karlyshev A.V."/>
            <person name="Kudryashova E.B."/>
        </authorList>
    </citation>
    <scope>NUCLEOTIDE SEQUENCE [LARGE SCALE GENOMIC DNA]</scope>
    <source>
        <strain evidence="14 15">VKM ST2845</strain>
    </source>
</reference>
<feature type="signal peptide" evidence="12">
    <location>
        <begin position="1"/>
        <end position="15"/>
    </location>
</feature>
<evidence type="ECO:0000256" key="8">
    <source>
        <dbReference type="ARBA" id="ARBA00022977"/>
    </source>
</evidence>
<dbReference type="AlphaFoldDB" id="A0A0D0IL85"/>
<sequence>MLATLVALSATATLAACSSSAPGGASGPEGEADLAPVSLSLDWNSYVAYHAPFVLAQENGIWAEHGLSVQHTMPGGSGDALLEVGTAKTDLAWADLSTSVASMLQDVPVTAVAKVQDRNASGLTVLEGTKLDSAEDVKGMRIGSTPGGSDSTLIGAFLRANNISENDVQIVSLPANGKFAALMTGEVDAISGQVYYYISNAAGQGATAEGMSYSDLGLDVLDHGFVAGNDFLEREPETITSFLAAYREALALTIADPAAACAVLSGKSEGALLQADCEAQLDGWLPLVGDPSEPGWGESTEAEWASTVAILTEFGGADGERETATMFTNEVLPND</sequence>
<name>A0A0D0IL85_9MICO</name>
<dbReference type="InterPro" id="IPR027939">
    <property type="entry name" value="NMT1/THI5"/>
</dbReference>
<keyword evidence="8" id="KW-0784">Thiamine biosynthesis</keyword>
<evidence type="ECO:0000256" key="2">
    <source>
        <dbReference type="ARBA" id="ARBA00004948"/>
    </source>
</evidence>
<evidence type="ECO:0000256" key="5">
    <source>
        <dbReference type="ARBA" id="ARBA00022679"/>
    </source>
</evidence>
<dbReference type="Gene3D" id="3.40.190.10">
    <property type="entry name" value="Periplasmic binding protein-like II"/>
    <property type="match status" value="2"/>
</dbReference>
<evidence type="ECO:0000256" key="3">
    <source>
        <dbReference type="ARBA" id="ARBA00009406"/>
    </source>
</evidence>
<feature type="chain" id="PRO_5038979991" description="Thiamine pyrimidine synthase" evidence="12">
    <location>
        <begin position="16"/>
        <end position="335"/>
    </location>
</feature>
<evidence type="ECO:0000259" key="13">
    <source>
        <dbReference type="Pfam" id="PF09084"/>
    </source>
</evidence>
<dbReference type="GO" id="GO:0016740">
    <property type="term" value="F:transferase activity"/>
    <property type="evidence" value="ECO:0007669"/>
    <property type="project" value="UniProtKB-KW"/>
</dbReference>
<evidence type="ECO:0000256" key="7">
    <source>
        <dbReference type="ARBA" id="ARBA00022898"/>
    </source>
</evidence>
<dbReference type="InterPro" id="IPR015168">
    <property type="entry name" value="SsuA/THI5"/>
</dbReference>
<dbReference type="EMBL" id="JXSQ01000012">
    <property type="protein sequence ID" value="KIP52364.1"/>
    <property type="molecule type" value="Genomic_DNA"/>
</dbReference>
<comment type="caution">
    <text evidence="14">The sequence shown here is derived from an EMBL/GenBank/DDBJ whole genome shotgun (WGS) entry which is preliminary data.</text>
</comment>
<keyword evidence="12" id="KW-0732">Signal</keyword>
<dbReference type="Pfam" id="PF09084">
    <property type="entry name" value="NMT1"/>
    <property type="match status" value="1"/>
</dbReference>
<comment type="pathway">
    <text evidence="2">Cofactor biosynthesis; thiamine diphosphate biosynthesis.</text>
</comment>
<comment type="function">
    <text evidence="1">Responsible for the formation of the pyrimidine heterocycle in the thiamine biosynthesis pathway. Catalyzes the formation of hydroxymethylpyrimidine phosphate (HMP-P) from histidine and pyridoxal phosphate (PLP). The protein uses PLP and the active site histidine to form HMP-P, generating an inactive enzyme. The enzyme can only undergo a single turnover, which suggests it is a suicide enzyme.</text>
</comment>
<feature type="domain" description="SsuA/THI5-like" evidence="13">
    <location>
        <begin position="48"/>
        <end position="260"/>
    </location>
</feature>